<dbReference type="SUPFAM" id="SSF54995">
    <property type="entry name" value="Ribosomal protein S6"/>
    <property type="match status" value="1"/>
</dbReference>
<reference evidence="9 10" key="1">
    <citation type="journal article" date="2016" name="Nat. Commun.">
        <title>Thousands of microbial genomes shed light on interconnected biogeochemical processes in an aquifer system.</title>
        <authorList>
            <person name="Anantharaman K."/>
            <person name="Brown C.T."/>
            <person name="Hug L.A."/>
            <person name="Sharon I."/>
            <person name="Castelle C.J."/>
            <person name="Probst A.J."/>
            <person name="Thomas B.C."/>
            <person name="Singh A."/>
            <person name="Wilkins M.J."/>
            <person name="Karaoz U."/>
            <person name="Brodie E.L."/>
            <person name="Williams K.H."/>
            <person name="Hubbard S.S."/>
            <person name="Banfield J.F."/>
        </authorList>
    </citation>
    <scope>NUCLEOTIDE SEQUENCE [LARGE SCALE GENOMIC DNA]</scope>
</reference>
<dbReference type="PANTHER" id="PTHR21011">
    <property type="entry name" value="MITOCHONDRIAL 28S RIBOSOMAL PROTEIN S6"/>
    <property type="match status" value="1"/>
</dbReference>
<dbReference type="Gene3D" id="3.30.70.60">
    <property type="match status" value="1"/>
</dbReference>
<keyword evidence="2 7" id="KW-0699">rRNA-binding</keyword>
<protein>
    <recommendedName>
        <fullName evidence="6 7">Small ribosomal subunit protein bS6</fullName>
    </recommendedName>
</protein>
<comment type="function">
    <text evidence="7">Binds together with bS18 to 16S ribosomal RNA.</text>
</comment>
<name>A0A1F5FZI1_9BACT</name>
<dbReference type="InterPro" id="IPR014717">
    <property type="entry name" value="Transl_elong_EF1B/ribsomal_bS6"/>
</dbReference>
<dbReference type="GO" id="GO:0005840">
    <property type="term" value="C:ribosome"/>
    <property type="evidence" value="ECO:0007669"/>
    <property type="project" value="UniProtKB-KW"/>
</dbReference>
<feature type="region of interest" description="Disordered" evidence="8">
    <location>
        <begin position="122"/>
        <end position="149"/>
    </location>
</feature>
<gene>
    <name evidence="7" type="primary">rpsF</name>
    <name evidence="9" type="ORF">A2696_03855</name>
</gene>
<evidence type="ECO:0000256" key="3">
    <source>
        <dbReference type="ARBA" id="ARBA00022884"/>
    </source>
</evidence>
<feature type="compositionally biased region" description="Basic residues" evidence="8">
    <location>
        <begin position="126"/>
        <end position="149"/>
    </location>
</feature>
<dbReference type="HAMAP" id="MF_00360">
    <property type="entry name" value="Ribosomal_bS6"/>
    <property type="match status" value="1"/>
</dbReference>
<dbReference type="GO" id="GO:1990904">
    <property type="term" value="C:ribonucleoprotein complex"/>
    <property type="evidence" value="ECO:0007669"/>
    <property type="project" value="UniProtKB-KW"/>
</dbReference>
<dbReference type="Pfam" id="PF01250">
    <property type="entry name" value="Ribosomal_S6"/>
    <property type="match status" value="1"/>
</dbReference>
<evidence type="ECO:0000256" key="5">
    <source>
        <dbReference type="ARBA" id="ARBA00023274"/>
    </source>
</evidence>
<dbReference type="NCBIfam" id="TIGR00166">
    <property type="entry name" value="S6"/>
    <property type="match status" value="1"/>
</dbReference>
<keyword evidence="4 7" id="KW-0689">Ribosomal protein</keyword>
<evidence type="ECO:0000256" key="2">
    <source>
        <dbReference type="ARBA" id="ARBA00022730"/>
    </source>
</evidence>
<evidence type="ECO:0000313" key="10">
    <source>
        <dbReference type="Proteomes" id="UP000177069"/>
    </source>
</evidence>
<evidence type="ECO:0000256" key="6">
    <source>
        <dbReference type="ARBA" id="ARBA00035294"/>
    </source>
</evidence>
<dbReference type="InterPro" id="IPR020814">
    <property type="entry name" value="Ribosomal_S6_plastid/chlpt"/>
</dbReference>
<dbReference type="CDD" id="cd00473">
    <property type="entry name" value="bS6"/>
    <property type="match status" value="1"/>
</dbReference>
<dbReference type="PROSITE" id="PS01048">
    <property type="entry name" value="RIBOSOMAL_S6"/>
    <property type="match status" value="1"/>
</dbReference>
<evidence type="ECO:0000256" key="8">
    <source>
        <dbReference type="SAM" id="MobiDB-lite"/>
    </source>
</evidence>
<keyword evidence="3 7" id="KW-0694">RNA-binding</keyword>
<dbReference type="Proteomes" id="UP000177069">
    <property type="component" value="Unassembled WGS sequence"/>
</dbReference>
<proteinExistence type="inferred from homology"/>
<keyword evidence="5 7" id="KW-0687">Ribonucleoprotein</keyword>
<comment type="similarity">
    <text evidence="1 7">Belongs to the bacterial ribosomal protein bS6 family.</text>
</comment>
<dbReference type="GO" id="GO:0005737">
    <property type="term" value="C:cytoplasm"/>
    <property type="evidence" value="ECO:0007669"/>
    <property type="project" value="UniProtKB-ARBA"/>
</dbReference>
<organism evidence="9 10">
    <name type="scientific">Candidatus Curtissbacteria bacterium RIFCSPHIGHO2_01_FULL_41_13</name>
    <dbReference type="NCBI Taxonomy" id="1797745"/>
    <lineage>
        <taxon>Bacteria</taxon>
        <taxon>Candidatus Curtissiibacteriota</taxon>
    </lineage>
</organism>
<dbReference type="InterPro" id="IPR035980">
    <property type="entry name" value="Ribosomal_bS6_sf"/>
</dbReference>
<dbReference type="AlphaFoldDB" id="A0A1F5FZI1"/>
<dbReference type="EMBL" id="MFBA01000042">
    <property type="protein sequence ID" value="OGD85005.1"/>
    <property type="molecule type" value="Genomic_DNA"/>
</dbReference>
<evidence type="ECO:0000256" key="1">
    <source>
        <dbReference type="ARBA" id="ARBA00009512"/>
    </source>
</evidence>
<dbReference type="PANTHER" id="PTHR21011:SF1">
    <property type="entry name" value="SMALL RIBOSOMAL SUBUNIT PROTEIN BS6M"/>
    <property type="match status" value="1"/>
</dbReference>
<evidence type="ECO:0000256" key="7">
    <source>
        <dbReference type="HAMAP-Rule" id="MF_00360"/>
    </source>
</evidence>
<dbReference type="InterPro" id="IPR020815">
    <property type="entry name" value="Ribosomal_bS6_CS"/>
</dbReference>
<evidence type="ECO:0000256" key="4">
    <source>
        <dbReference type="ARBA" id="ARBA00022980"/>
    </source>
</evidence>
<accession>A0A1F5FZI1</accession>
<comment type="caution">
    <text evidence="9">The sequence shown here is derived from an EMBL/GenBank/DDBJ whole genome shotgun (WGS) entry which is preliminary data.</text>
</comment>
<dbReference type="InterPro" id="IPR000529">
    <property type="entry name" value="Ribosomal_bS6"/>
</dbReference>
<evidence type="ECO:0000313" key="9">
    <source>
        <dbReference type="EMBL" id="OGD85005.1"/>
    </source>
</evidence>
<dbReference type="GO" id="GO:0070181">
    <property type="term" value="F:small ribosomal subunit rRNA binding"/>
    <property type="evidence" value="ECO:0007669"/>
    <property type="project" value="TreeGrafter"/>
</dbReference>
<sequence length="149" mass="16814">MYELVIVAKVDKSDQLVSRVEKALKDAVATNLKIERLGKKQLAYPIRKQTDANYFVFNFDAEASAIGGFASKLRLEQEDLLRYLIIKKKQVKIKSKKAAKNQEVETKTSKLPKVTVVTKTTTAKLTSKRSQTKNKASNKKVTKIKKGKK</sequence>
<dbReference type="GO" id="GO:0006412">
    <property type="term" value="P:translation"/>
    <property type="evidence" value="ECO:0007669"/>
    <property type="project" value="UniProtKB-UniRule"/>
</dbReference>
<dbReference type="GO" id="GO:0003735">
    <property type="term" value="F:structural constituent of ribosome"/>
    <property type="evidence" value="ECO:0007669"/>
    <property type="project" value="InterPro"/>
</dbReference>